<dbReference type="STRING" id="441112.SAMN04488094_102406"/>
<organism evidence="2 3">
    <name type="scientific">Tropicimonas isoalkanivorans</name>
    <dbReference type="NCBI Taxonomy" id="441112"/>
    <lineage>
        <taxon>Bacteria</taxon>
        <taxon>Pseudomonadati</taxon>
        <taxon>Pseudomonadota</taxon>
        <taxon>Alphaproteobacteria</taxon>
        <taxon>Rhodobacterales</taxon>
        <taxon>Roseobacteraceae</taxon>
        <taxon>Tropicimonas</taxon>
    </lineage>
</organism>
<gene>
    <name evidence="2" type="ORF">SAMN04488094_102406</name>
</gene>
<evidence type="ECO:0000256" key="1">
    <source>
        <dbReference type="SAM" id="MobiDB-lite"/>
    </source>
</evidence>
<sequence length="107" mass="12072">MNPANEVRTEGIVNRPVPRQSRHVGEDRRSDAHLEMGLSPLAVTRMAAVLFAVVDHFQLSRREGVVEGFRNFIADRHFLRSPPVRAPFGRLDYRVRVGKNPDGAQIS</sequence>
<dbReference type="AlphaFoldDB" id="A0A1I1G3U4"/>
<protein>
    <submittedName>
        <fullName evidence="2">Uncharacterized protein</fullName>
    </submittedName>
</protein>
<evidence type="ECO:0000313" key="3">
    <source>
        <dbReference type="Proteomes" id="UP000198728"/>
    </source>
</evidence>
<accession>A0A1I1G3U4</accession>
<feature type="region of interest" description="Disordered" evidence="1">
    <location>
        <begin position="1"/>
        <end position="31"/>
    </location>
</feature>
<evidence type="ECO:0000313" key="2">
    <source>
        <dbReference type="EMBL" id="SFC06215.1"/>
    </source>
</evidence>
<proteinExistence type="predicted"/>
<dbReference type="Proteomes" id="UP000198728">
    <property type="component" value="Unassembled WGS sequence"/>
</dbReference>
<reference evidence="2 3" key="1">
    <citation type="submission" date="2016-10" db="EMBL/GenBank/DDBJ databases">
        <authorList>
            <person name="de Groot N.N."/>
        </authorList>
    </citation>
    <scope>NUCLEOTIDE SEQUENCE [LARGE SCALE GENOMIC DNA]</scope>
    <source>
        <strain evidence="2 3">DSM 19548</strain>
    </source>
</reference>
<name>A0A1I1G3U4_9RHOB</name>
<keyword evidence="3" id="KW-1185">Reference proteome</keyword>
<dbReference type="EMBL" id="FOLG01000002">
    <property type="protein sequence ID" value="SFC06215.1"/>
    <property type="molecule type" value="Genomic_DNA"/>
</dbReference>